<protein>
    <submittedName>
        <fullName evidence="1">Uncharacterized protein</fullName>
    </submittedName>
</protein>
<sequence>MLLLQNSLLPVWSQTLRLETEMNPQPSINPNRRFSISIRVFFTPTMVFQSSQLRWFALCSPHLNRLFNLAVHRINRNRRFSRSIRVFFTPTMVFQSPQLRWFGLCSPHLNRPFKFGGSSD</sequence>
<proteinExistence type="predicted"/>
<gene>
    <name evidence="1" type="ORF">MERR_LOCUS32940</name>
</gene>
<reference evidence="1" key="1">
    <citation type="submission" date="2020-01" db="EMBL/GenBank/DDBJ databases">
        <authorList>
            <person name="Mishra B."/>
        </authorList>
    </citation>
    <scope>NUCLEOTIDE SEQUENCE [LARGE SCALE GENOMIC DNA]</scope>
</reference>
<evidence type="ECO:0000313" key="2">
    <source>
        <dbReference type="Proteomes" id="UP000467841"/>
    </source>
</evidence>
<comment type="caution">
    <text evidence="1">The sequence shown here is derived from an EMBL/GenBank/DDBJ whole genome shotgun (WGS) entry which is preliminary data.</text>
</comment>
<evidence type="ECO:0000313" key="1">
    <source>
        <dbReference type="EMBL" id="CAA7045705.1"/>
    </source>
</evidence>
<name>A0A6D2KD34_9BRAS</name>
<organism evidence="1 2">
    <name type="scientific">Microthlaspi erraticum</name>
    <dbReference type="NCBI Taxonomy" id="1685480"/>
    <lineage>
        <taxon>Eukaryota</taxon>
        <taxon>Viridiplantae</taxon>
        <taxon>Streptophyta</taxon>
        <taxon>Embryophyta</taxon>
        <taxon>Tracheophyta</taxon>
        <taxon>Spermatophyta</taxon>
        <taxon>Magnoliopsida</taxon>
        <taxon>eudicotyledons</taxon>
        <taxon>Gunneridae</taxon>
        <taxon>Pentapetalae</taxon>
        <taxon>rosids</taxon>
        <taxon>malvids</taxon>
        <taxon>Brassicales</taxon>
        <taxon>Brassicaceae</taxon>
        <taxon>Coluteocarpeae</taxon>
        <taxon>Microthlaspi</taxon>
    </lineage>
</organism>
<dbReference type="Proteomes" id="UP000467841">
    <property type="component" value="Unassembled WGS sequence"/>
</dbReference>
<keyword evidence="2" id="KW-1185">Reference proteome</keyword>
<dbReference type="AlphaFoldDB" id="A0A6D2KD34"/>
<dbReference type="EMBL" id="CACVBM020001329">
    <property type="protein sequence ID" value="CAA7045705.1"/>
    <property type="molecule type" value="Genomic_DNA"/>
</dbReference>
<accession>A0A6D2KD34</accession>